<feature type="compositionally biased region" description="Low complexity" evidence="2">
    <location>
        <begin position="42"/>
        <end position="65"/>
    </location>
</feature>
<dbReference type="HOGENOM" id="CLU_812466_0_0_1"/>
<gene>
    <name evidence="3" type="ORF">GUITHDRAFT_162593</name>
</gene>
<dbReference type="AlphaFoldDB" id="L1JHP6"/>
<evidence type="ECO:0000313" key="4">
    <source>
        <dbReference type="EnsemblProtists" id="EKX47822"/>
    </source>
</evidence>
<accession>L1JHP6</accession>
<dbReference type="KEGG" id="gtt:GUITHDRAFT_162593"/>
<dbReference type="GeneID" id="17304606"/>
<feature type="compositionally biased region" description="Pro residues" evidence="2">
    <location>
        <begin position="66"/>
        <end position="76"/>
    </location>
</feature>
<dbReference type="EnsemblProtists" id="EKX47822">
    <property type="protein sequence ID" value="EKX47822"/>
    <property type="gene ID" value="GUITHDRAFT_162593"/>
</dbReference>
<evidence type="ECO:0000313" key="5">
    <source>
        <dbReference type="Proteomes" id="UP000011087"/>
    </source>
</evidence>
<reference evidence="5" key="2">
    <citation type="submission" date="2012-11" db="EMBL/GenBank/DDBJ databases">
        <authorList>
            <person name="Kuo A."/>
            <person name="Curtis B.A."/>
            <person name="Tanifuji G."/>
            <person name="Burki F."/>
            <person name="Gruber A."/>
            <person name="Irimia M."/>
            <person name="Maruyama S."/>
            <person name="Arias M.C."/>
            <person name="Ball S.G."/>
            <person name="Gile G.H."/>
            <person name="Hirakawa Y."/>
            <person name="Hopkins J.F."/>
            <person name="Rensing S.A."/>
            <person name="Schmutz J."/>
            <person name="Symeonidi A."/>
            <person name="Elias M."/>
            <person name="Eveleigh R.J."/>
            <person name="Herman E.K."/>
            <person name="Klute M.J."/>
            <person name="Nakayama T."/>
            <person name="Obornik M."/>
            <person name="Reyes-Prieto A."/>
            <person name="Armbrust E.V."/>
            <person name="Aves S.J."/>
            <person name="Beiko R.G."/>
            <person name="Coutinho P."/>
            <person name="Dacks J.B."/>
            <person name="Durnford D.G."/>
            <person name="Fast N.M."/>
            <person name="Green B.R."/>
            <person name="Grisdale C."/>
            <person name="Hempe F."/>
            <person name="Henrissat B."/>
            <person name="Hoppner M.P."/>
            <person name="Ishida K.-I."/>
            <person name="Kim E."/>
            <person name="Koreny L."/>
            <person name="Kroth P.G."/>
            <person name="Liu Y."/>
            <person name="Malik S.-B."/>
            <person name="Maier U.G."/>
            <person name="McRose D."/>
            <person name="Mock T."/>
            <person name="Neilson J.A."/>
            <person name="Onodera N.T."/>
            <person name="Poole A.M."/>
            <person name="Pritham E.J."/>
            <person name="Richards T.A."/>
            <person name="Rocap G."/>
            <person name="Roy S.W."/>
            <person name="Sarai C."/>
            <person name="Schaack S."/>
            <person name="Shirato S."/>
            <person name="Slamovits C.H."/>
            <person name="Spencer D.F."/>
            <person name="Suzuki S."/>
            <person name="Worden A.Z."/>
            <person name="Zauner S."/>
            <person name="Barry K."/>
            <person name="Bell C."/>
            <person name="Bharti A.K."/>
            <person name="Crow J.A."/>
            <person name="Grimwood J."/>
            <person name="Kramer R."/>
            <person name="Lindquist E."/>
            <person name="Lucas S."/>
            <person name="Salamov A."/>
            <person name="McFadden G.I."/>
            <person name="Lane C.E."/>
            <person name="Keeling P.J."/>
            <person name="Gray M.W."/>
            <person name="Grigoriev I.V."/>
            <person name="Archibald J.M."/>
        </authorList>
    </citation>
    <scope>NUCLEOTIDE SEQUENCE</scope>
    <source>
        <strain evidence="5">CCMP2712</strain>
    </source>
</reference>
<reference evidence="3 5" key="1">
    <citation type="journal article" date="2012" name="Nature">
        <title>Algal genomes reveal evolutionary mosaicism and the fate of nucleomorphs.</title>
        <authorList>
            <consortium name="DOE Joint Genome Institute"/>
            <person name="Curtis B.A."/>
            <person name="Tanifuji G."/>
            <person name="Burki F."/>
            <person name="Gruber A."/>
            <person name="Irimia M."/>
            <person name="Maruyama S."/>
            <person name="Arias M.C."/>
            <person name="Ball S.G."/>
            <person name="Gile G.H."/>
            <person name="Hirakawa Y."/>
            <person name="Hopkins J.F."/>
            <person name="Kuo A."/>
            <person name="Rensing S.A."/>
            <person name="Schmutz J."/>
            <person name="Symeonidi A."/>
            <person name="Elias M."/>
            <person name="Eveleigh R.J."/>
            <person name="Herman E.K."/>
            <person name="Klute M.J."/>
            <person name="Nakayama T."/>
            <person name="Obornik M."/>
            <person name="Reyes-Prieto A."/>
            <person name="Armbrust E.V."/>
            <person name="Aves S.J."/>
            <person name="Beiko R.G."/>
            <person name="Coutinho P."/>
            <person name="Dacks J.B."/>
            <person name="Durnford D.G."/>
            <person name="Fast N.M."/>
            <person name="Green B.R."/>
            <person name="Grisdale C.J."/>
            <person name="Hempel F."/>
            <person name="Henrissat B."/>
            <person name="Hoppner M.P."/>
            <person name="Ishida K."/>
            <person name="Kim E."/>
            <person name="Koreny L."/>
            <person name="Kroth P.G."/>
            <person name="Liu Y."/>
            <person name="Malik S.B."/>
            <person name="Maier U.G."/>
            <person name="McRose D."/>
            <person name="Mock T."/>
            <person name="Neilson J.A."/>
            <person name="Onodera N.T."/>
            <person name="Poole A.M."/>
            <person name="Pritham E.J."/>
            <person name="Richards T.A."/>
            <person name="Rocap G."/>
            <person name="Roy S.W."/>
            <person name="Sarai C."/>
            <person name="Schaack S."/>
            <person name="Shirato S."/>
            <person name="Slamovits C.H."/>
            <person name="Spencer D.F."/>
            <person name="Suzuki S."/>
            <person name="Worden A.Z."/>
            <person name="Zauner S."/>
            <person name="Barry K."/>
            <person name="Bell C."/>
            <person name="Bharti A.K."/>
            <person name="Crow J.A."/>
            <person name="Grimwood J."/>
            <person name="Kramer R."/>
            <person name="Lindquist E."/>
            <person name="Lucas S."/>
            <person name="Salamov A."/>
            <person name="McFadden G.I."/>
            <person name="Lane C.E."/>
            <person name="Keeling P.J."/>
            <person name="Gray M.W."/>
            <person name="Grigoriev I.V."/>
            <person name="Archibald J.M."/>
        </authorList>
    </citation>
    <scope>NUCLEOTIDE SEQUENCE</scope>
    <source>
        <strain evidence="3 5">CCMP2712</strain>
    </source>
</reference>
<evidence type="ECO:0000256" key="1">
    <source>
        <dbReference type="SAM" id="Coils"/>
    </source>
</evidence>
<feature type="region of interest" description="Disordered" evidence="2">
    <location>
        <begin position="1"/>
        <end position="99"/>
    </location>
</feature>
<keyword evidence="1" id="KW-0175">Coiled coil</keyword>
<sequence length="342" mass="37137">MTTRGPRKYSREPFPPHQTCAMAFSNGYGGSSAPASPPPPSSSSLSSSIPPLPSSSSPSSLSSRNAPPPTLPPSFPQPDQSVAPSEQVEETEQDGGLDVQELIVEVLQLKGQLRSMKERNGRLEEENNTLRSQVATLEAQSQAYLSAHRKFEEEAKRAEHYALQATHIDEDEDMRGLKEGEEGYQEARTKVLEKRVIAMAKNDCWMRAQVEQAKDQAADARRRQVDAERLVGELLRERRGEEALQWSQVPQSGTVYRPPQGSEIFAEDKAYAEGLPRTIPSRAARCAGLITTALSNASSLRSTVGKTSASMSSQSVAPTARPGNVWACLMNGGAAGSRVEFA</sequence>
<dbReference type="Proteomes" id="UP000011087">
    <property type="component" value="Unassembled WGS sequence"/>
</dbReference>
<feature type="coiled-coil region" evidence="1">
    <location>
        <begin position="99"/>
        <end position="140"/>
    </location>
</feature>
<organism evidence="3">
    <name type="scientific">Guillardia theta (strain CCMP2712)</name>
    <name type="common">Cryptophyte</name>
    <dbReference type="NCBI Taxonomy" id="905079"/>
    <lineage>
        <taxon>Eukaryota</taxon>
        <taxon>Cryptophyceae</taxon>
        <taxon>Pyrenomonadales</taxon>
        <taxon>Geminigeraceae</taxon>
        <taxon>Guillardia</taxon>
    </lineage>
</organism>
<dbReference type="RefSeq" id="XP_005834802.1">
    <property type="nucleotide sequence ID" value="XM_005834745.1"/>
</dbReference>
<protein>
    <submittedName>
        <fullName evidence="3 4">Uncharacterized protein</fullName>
    </submittedName>
</protein>
<keyword evidence="5" id="KW-1185">Reference proteome</keyword>
<evidence type="ECO:0000313" key="3">
    <source>
        <dbReference type="EMBL" id="EKX47822.1"/>
    </source>
</evidence>
<name>L1JHP6_GUITC</name>
<dbReference type="PaxDb" id="55529-EKX47822"/>
<evidence type="ECO:0000256" key="2">
    <source>
        <dbReference type="SAM" id="MobiDB-lite"/>
    </source>
</evidence>
<reference evidence="4" key="3">
    <citation type="submission" date="2016-03" db="UniProtKB">
        <authorList>
            <consortium name="EnsemblProtists"/>
        </authorList>
    </citation>
    <scope>IDENTIFICATION</scope>
</reference>
<dbReference type="EMBL" id="JH992988">
    <property type="protein sequence ID" value="EKX47822.1"/>
    <property type="molecule type" value="Genomic_DNA"/>
</dbReference>
<proteinExistence type="predicted"/>